<dbReference type="PANTHER" id="PTHR43531:SF11">
    <property type="entry name" value="METHYL-ACCEPTING CHEMOTAXIS PROTEIN 3"/>
    <property type="match status" value="1"/>
</dbReference>
<organism evidence="10 11">
    <name type="scientific">Allorhizobium borbori</name>
    <dbReference type="NCBI Taxonomy" id="485907"/>
    <lineage>
        <taxon>Bacteria</taxon>
        <taxon>Pseudomonadati</taxon>
        <taxon>Pseudomonadota</taxon>
        <taxon>Alphaproteobacteria</taxon>
        <taxon>Hyphomicrobiales</taxon>
        <taxon>Rhizobiaceae</taxon>
        <taxon>Rhizobium/Agrobacterium group</taxon>
        <taxon>Allorhizobium</taxon>
    </lineage>
</organism>
<dbReference type="PROSITE" id="PS50885">
    <property type="entry name" value="HAMP"/>
    <property type="match status" value="2"/>
</dbReference>
<keyword evidence="7" id="KW-0812">Transmembrane</keyword>
<proteinExistence type="inferred from homology"/>
<evidence type="ECO:0000256" key="1">
    <source>
        <dbReference type="ARBA" id="ARBA00004370"/>
    </source>
</evidence>
<protein>
    <submittedName>
        <fullName evidence="10">Methyl-accepting chemotaxis protein</fullName>
    </submittedName>
</protein>
<dbReference type="EMBL" id="JACIDU010000017">
    <property type="protein sequence ID" value="MBB4105107.1"/>
    <property type="molecule type" value="Genomic_DNA"/>
</dbReference>
<comment type="similarity">
    <text evidence="3">Belongs to the methyl-accepting chemotaxis (MCP) protein family.</text>
</comment>
<dbReference type="PRINTS" id="PR00260">
    <property type="entry name" value="CHEMTRNSDUCR"/>
</dbReference>
<sequence length="779" mass="81975">MTVKNILIGTFLFFSIVLALLTGQANYAAYSAYQTNQTVAVLARLDEALFNVLLSYRSERGDGASALSLPIAKASGSINSMSTQRQKVDAAMQEARSLGAGASNAAVTSALASVGAVYDKVLSQRQAIDKALSVELDKREAGLDKAVLDLGQQFLMTLEEASTALEGEVRTLDGELVDLIQIRSQAWAVRANGGSSAILFNAAIVGARPLTVTEAAKVAELEGAIGFGWNAVKVLVNHADTPAALKEAFANAEKGYFGGDFKVLRDKIMTQIQNGQVAAIGIDEWRPAVTGALGTIAGVASKAVAELSAVARERSDDAFNRLVLLAVALVGVVVLGVASMVLVIRRIINPVSALTRCMTVLAEGRLDIDIPGAGRSDEIGEMARSVEVFREAGLRNRQLERQAEEERVRSESEREELRLRAEAEAEQRMNNAMATLATGLQRLASGDMLCEIAEPLAPQFENLRSDFNASVGQLRQALSTVEHAAGSVGSGSSEISSATGDLAKRTEQQAAALEETAAALEEITSNVKATSHRTVEARNVVSDAKTRADQSAIVVRNAVVAMERIEKSSEQIGQIISVIDEIAFQTNLLALNAGVEAARAGDAGKGFAVVAQEVRELAQRSAQAAKEIKSLISNSAHAVGEGVKLVNDTGAGLAAIEKLVQTINEHMDAIATAAHEQSAGLAQVNTAVNHMDQSTQQNAAMVEEMNAASVALAQESAGLGALLQQFRLGNGAAALHQTASRMREAAPAARPAVPVQRSRPAPRSASAATAAAKDTWEEF</sequence>
<feature type="compositionally biased region" description="Low complexity" evidence="6">
    <location>
        <begin position="745"/>
        <end position="772"/>
    </location>
</feature>
<feature type="domain" description="HAMP" evidence="9">
    <location>
        <begin position="427"/>
        <end position="479"/>
    </location>
</feature>
<reference evidence="10 11" key="1">
    <citation type="submission" date="2020-08" db="EMBL/GenBank/DDBJ databases">
        <title>Genomic Encyclopedia of Type Strains, Phase IV (KMG-IV): sequencing the most valuable type-strain genomes for metagenomic binning, comparative biology and taxonomic classification.</title>
        <authorList>
            <person name="Goeker M."/>
        </authorList>
    </citation>
    <scope>NUCLEOTIDE SEQUENCE [LARGE SCALE GENOMIC DNA]</scope>
    <source>
        <strain evidence="10 11">DSM 26385</strain>
    </source>
</reference>
<evidence type="ECO:0000313" key="10">
    <source>
        <dbReference type="EMBL" id="MBB4105107.1"/>
    </source>
</evidence>
<dbReference type="PANTHER" id="PTHR43531">
    <property type="entry name" value="PROTEIN ICFG"/>
    <property type="match status" value="1"/>
</dbReference>
<dbReference type="SUPFAM" id="SSF158472">
    <property type="entry name" value="HAMP domain-like"/>
    <property type="match status" value="1"/>
</dbReference>
<feature type="domain" description="Methyl-accepting transducer" evidence="8">
    <location>
        <begin position="484"/>
        <end position="713"/>
    </location>
</feature>
<dbReference type="CDD" id="cd11386">
    <property type="entry name" value="MCP_signal"/>
    <property type="match status" value="1"/>
</dbReference>
<keyword evidence="2" id="KW-0145">Chemotaxis</keyword>
<evidence type="ECO:0000256" key="3">
    <source>
        <dbReference type="ARBA" id="ARBA00029447"/>
    </source>
</evidence>
<keyword evidence="5" id="KW-0175">Coiled coil</keyword>
<dbReference type="Pfam" id="PF00672">
    <property type="entry name" value="HAMP"/>
    <property type="match status" value="1"/>
</dbReference>
<dbReference type="SMART" id="SM00304">
    <property type="entry name" value="HAMP"/>
    <property type="match status" value="2"/>
</dbReference>
<dbReference type="GO" id="GO:0004888">
    <property type="term" value="F:transmembrane signaling receptor activity"/>
    <property type="evidence" value="ECO:0007669"/>
    <property type="project" value="InterPro"/>
</dbReference>
<dbReference type="InterPro" id="IPR003660">
    <property type="entry name" value="HAMP_dom"/>
</dbReference>
<comment type="caution">
    <text evidence="10">The sequence shown here is derived from an EMBL/GenBank/DDBJ whole genome shotgun (WGS) entry which is preliminary data.</text>
</comment>
<dbReference type="PROSITE" id="PS50111">
    <property type="entry name" value="CHEMOTAXIS_TRANSDUC_2"/>
    <property type="match status" value="1"/>
</dbReference>
<evidence type="ECO:0000256" key="4">
    <source>
        <dbReference type="PROSITE-ProRule" id="PRU00284"/>
    </source>
</evidence>
<dbReference type="SUPFAM" id="SSF58104">
    <property type="entry name" value="Methyl-accepting chemotaxis protein (MCP) signaling domain"/>
    <property type="match status" value="1"/>
</dbReference>
<dbReference type="AlphaFoldDB" id="A0A7W6K6W8"/>
<evidence type="ECO:0000313" key="11">
    <source>
        <dbReference type="Proteomes" id="UP000584824"/>
    </source>
</evidence>
<evidence type="ECO:0000256" key="7">
    <source>
        <dbReference type="SAM" id="Phobius"/>
    </source>
</evidence>
<evidence type="ECO:0000259" key="9">
    <source>
        <dbReference type="PROSITE" id="PS50885"/>
    </source>
</evidence>
<dbReference type="CDD" id="cd06225">
    <property type="entry name" value="HAMP"/>
    <property type="match status" value="1"/>
</dbReference>
<keyword evidence="4" id="KW-0807">Transducer</keyword>
<name>A0A7W6K6W8_9HYPH</name>
<gene>
    <name evidence="10" type="ORF">GGQ66_003690</name>
</gene>
<dbReference type="InterPro" id="IPR004090">
    <property type="entry name" value="Chemotax_Me-accpt_rcpt"/>
</dbReference>
<dbReference type="Gene3D" id="6.10.340.10">
    <property type="match status" value="1"/>
</dbReference>
<feature type="region of interest" description="Disordered" evidence="6">
    <location>
        <begin position="745"/>
        <end position="779"/>
    </location>
</feature>
<dbReference type="SMART" id="SM00283">
    <property type="entry name" value="MA"/>
    <property type="match status" value="1"/>
</dbReference>
<evidence type="ECO:0000259" key="8">
    <source>
        <dbReference type="PROSITE" id="PS50111"/>
    </source>
</evidence>
<dbReference type="GO" id="GO:0016020">
    <property type="term" value="C:membrane"/>
    <property type="evidence" value="ECO:0007669"/>
    <property type="project" value="UniProtKB-SubCell"/>
</dbReference>
<dbReference type="Pfam" id="PF00015">
    <property type="entry name" value="MCPsignal"/>
    <property type="match status" value="1"/>
</dbReference>
<dbReference type="Proteomes" id="UP000584824">
    <property type="component" value="Unassembled WGS sequence"/>
</dbReference>
<keyword evidence="11" id="KW-1185">Reference proteome</keyword>
<keyword evidence="7" id="KW-0472">Membrane</keyword>
<evidence type="ECO:0000256" key="6">
    <source>
        <dbReference type="SAM" id="MobiDB-lite"/>
    </source>
</evidence>
<feature type="transmembrane region" description="Helical" evidence="7">
    <location>
        <begin position="322"/>
        <end position="344"/>
    </location>
</feature>
<evidence type="ECO:0000256" key="5">
    <source>
        <dbReference type="SAM" id="Coils"/>
    </source>
</evidence>
<feature type="domain" description="HAMP" evidence="9">
    <location>
        <begin position="345"/>
        <end position="398"/>
    </location>
</feature>
<evidence type="ECO:0000256" key="2">
    <source>
        <dbReference type="ARBA" id="ARBA00022500"/>
    </source>
</evidence>
<dbReference type="InterPro" id="IPR051310">
    <property type="entry name" value="MCP_chemotaxis"/>
</dbReference>
<dbReference type="RefSeq" id="WP_183794259.1">
    <property type="nucleotide sequence ID" value="NZ_JACIDU010000017.1"/>
</dbReference>
<accession>A0A7W6K6W8</accession>
<feature type="coiled-coil region" evidence="5">
    <location>
        <begin position="389"/>
        <end position="427"/>
    </location>
</feature>
<dbReference type="InterPro" id="IPR004089">
    <property type="entry name" value="MCPsignal_dom"/>
</dbReference>
<comment type="subcellular location">
    <subcellularLocation>
        <location evidence="1">Membrane</location>
    </subcellularLocation>
</comment>
<dbReference type="Gene3D" id="1.10.287.950">
    <property type="entry name" value="Methyl-accepting chemotaxis protein"/>
    <property type="match status" value="1"/>
</dbReference>
<dbReference type="GO" id="GO:0007165">
    <property type="term" value="P:signal transduction"/>
    <property type="evidence" value="ECO:0007669"/>
    <property type="project" value="UniProtKB-KW"/>
</dbReference>
<dbReference type="GO" id="GO:0006935">
    <property type="term" value="P:chemotaxis"/>
    <property type="evidence" value="ECO:0007669"/>
    <property type="project" value="UniProtKB-KW"/>
</dbReference>
<keyword evidence="7" id="KW-1133">Transmembrane helix</keyword>
<dbReference type="FunFam" id="1.10.287.950:FF:000001">
    <property type="entry name" value="Methyl-accepting chemotaxis sensory transducer"/>
    <property type="match status" value="1"/>
</dbReference>